<keyword evidence="2 13" id="KW-0963">Cytoplasm</keyword>
<keyword evidence="7 13" id="KW-0862">Zinc</keyword>
<feature type="domain" description="Aminoacyl-transfer RNA synthetases class-II family profile" evidence="14">
    <location>
        <begin position="272"/>
        <end position="535"/>
    </location>
</feature>
<dbReference type="InterPro" id="IPR006195">
    <property type="entry name" value="aa-tRNA-synth_II"/>
</dbReference>
<evidence type="ECO:0000256" key="10">
    <source>
        <dbReference type="ARBA" id="ARBA00022917"/>
    </source>
</evidence>
<dbReference type="InterPro" id="IPR012676">
    <property type="entry name" value="TGS-like"/>
</dbReference>
<dbReference type="NCBIfam" id="TIGR00418">
    <property type="entry name" value="thrS"/>
    <property type="match status" value="1"/>
</dbReference>
<reference evidence="16" key="1">
    <citation type="submission" date="2018-10" db="EMBL/GenBank/DDBJ databases">
        <title>Acidithiobacillus sulfuriphilus sp. nov.: an extremely acidophilic sulfur-oxidizing chemolithotroph isolated from a neutral pH environment.</title>
        <authorList>
            <person name="Falagan C."/>
            <person name="Moya-Beltran A."/>
            <person name="Quatrini R."/>
            <person name="Johnson D.B."/>
        </authorList>
    </citation>
    <scope>NUCLEOTIDE SEQUENCE [LARGE SCALE GENOMIC DNA]</scope>
    <source>
        <strain evidence="16">CJ-2</strain>
    </source>
</reference>
<feature type="domain" description="TGS" evidence="15">
    <location>
        <begin position="1"/>
        <end position="61"/>
    </location>
</feature>
<evidence type="ECO:0000259" key="14">
    <source>
        <dbReference type="PROSITE" id="PS50862"/>
    </source>
</evidence>
<dbReference type="Gene3D" id="3.40.50.800">
    <property type="entry name" value="Anticodon-binding domain"/>
    <property type="match status" value="1"/>
</dbReference>
<dbReference type="SUPFAM" id="SSF55681">
    <property type="entry name" value="Class II aaRS and biotin synthetases"/>
    <property type="match status" value="1"/>
</dbReference>
<comment type="subunit">
    <text evidence="13">Homodimer.</text>
</comment>
<evidence type="ECO:0000256" key="11">
    <source>
        <dbReference type="ARBA" id="ARBA00023146"/>
    </source>
</evidence>
<keyword evidence="3 13" id="KW-0820">tRNA-binding</keyword>
<dbReference type="PROSITE" id="PS51880">
    <property type="entry name" value="TGS"/>
    <property type="match status" value="1"/>
</dbReference>
<dbReference type="GO" id="GO:0005524">
    <property type="term" value="F:ATP binding"/>
    <property type="evidence" value="ECO:0007669"/>
    <property type="project" value="UniProtKB-UniRule"/>
</dbReference>
<dbReference type="InterPro" id="IPR004154">
    <property type="entry name" value="Anticodon-bd"/>
</dbReference>
<dbReference type="GO" id="GO:0046872">
    <property type="term" value="F:metal ion binding"/>
    <property type="evidence" value="ECO:0007669"/>
    <property type="project" value="UniProtKB-KW"/>
</dbReference>
<comment type="similarity">
    <text evidence="1 13">Belongs to the class-II aminoacyl-tRNA synthetase family.</text>
</comment>
<feature type="binding site" evidence="13">
    <location>
        <position position="386"/>
    </location>
    <ligand>
        <name>Zn(2+)</name>
        <dbReference type="ChEBI" id="CHEBI:29105"/>
        <note>catalytic</note>
    </ligand>
</feature>
<dbReference type="PROSITE" id="PS50862">
    <property type="entry name" value="AA_TRNA_LIGASE_II"/>
    <property type="match status" value="1"/>
</dbReference>
<evidence type="ECO:0000256" key="3">
    <source>
        <dbReference type="ARBA" id="ARBA00022555"/>
    </source>
</evidence>
<comment type="catalytic activity">
    <reaction evidence="12 13">
        <text>tRNA(Thr) + L-threonine + ATP = L-threonyl-tRNA(Thr) + AMP + diphosphate + H(+)</text>
        <dbReference type="Rhea" id="RHEA:24624"/>
        <dbReference type="Rhea" id="RHEA-COMP:9670"/>
        <dbReference type="Rhea" id="RHEA-COMP:9704"/>
        <dbReference type="ChEBI" id="CHEBI:15378"/>
        <dbReference type="ChEBI" id="CHEBI:30616"/>
        <dbReference type="ChEBI" id="CHEBI:33019"/>
        <dbReference type="ChEBI" id="CHEBI:57926"/>
        <dbReference type="ChEBI" id="CHEBI:78442"/>
        <dbReference type="ChEBI" id="CHEBI:78534"/>
        <dbReference type="ChEBI" id="CHEBI:456215"/>
        <dbReference type="EC" id="6.1.1.3"/>
    </reaction>
</comment>
<dbReference type="SUPFAM" id="SSF81271">
    <property type="entry name" value="TGS-like"/>
    <property type="match status" value="1"/>
</dbReference>
<comment type="cofactor">
    <cofactor evidence="13">
        <name>Zn(2+)</name>
        <dbReference type="ChEBI" id="CHEBI:29105"/>
    </cofactor>
    <text evidence="13">Binds 1 zinc ion per subunit.</text>
</comment>
<sequence length="648" mass="72610">MPDLQLPDGSLRHFDAPVSGLQLAQSIGAGLAKAALAIKVDGVLQDLSEPITHDAAVAIITRDAPEGLEVLRHSTAHLLAQAVKSLYPEAQVTIGPSIDNGFYYDFAFPRGFTPEDLAAIEGRMQDLVRANLPVRREELGRDAAIALFEGMGEHYKVEIIRAIPAGETLSLYRQGDFVDLCRGPHVPATGLLGAFKLTRVAGAYWRGDARNPMLQRIYGTAWSDQKALDAYLRQLAEAERRDHRRIGTELELFSIQEDAGGGLVFWHPMGARVRRVVEDFWRAAHVDGGYELLYTPHIAHEQLWFTSGHKDFYSDSMFQAMEDEGQPYQLKPMNCPFHILIYKDRMHSYRDLPMRWAELGTVYRHEMSGALHGLMRVRGFTQDDAHIFCRPDQIEAEIVGVLELIQEILGAFGFDRYEINLSTRPEHSVGSDAIWEAATGALRNALDKKGMAYAVDAGGGAFYGPKIDLKIEDAIGRKWQCSTVQLDFNLPERFAMEYVAEDGSRQAPIMIHRAIFGSLERFFGVLIEHYEGKFPLWLAPVQAVVLPISEHQADYAEKVQRHFLDVGLRCDLDLRNEKIGYKIRAHTLRRIPYLLVVGEREKEAGTVAVRTRDGLDLGSVAVASAVEALRLTNQRRVNVLEWQGERGG</sequence>
<dbReference type="Gene3D" id="3.30.930.10">
    <property type="entry name" value="Bira Bifunctional Protein, Domain 2"/>
    <property type="match status" value="1"/>
</dbReference>
<comment type="caution">
    <text evidence="13">Lacks conserved residue(s) required for the propagation of feature annotation.</text>
</comment>
<dbReference type="CDD" id="cd00771">
    <property type="entry name" value="ThrRS_core"/>
    <property type="match status" value="1"/>
</dbReference>
<dbReference type="InterPro" id="IPR012675">
    <property type="entry name" value="Beta-grasp_dom_sf"/>
</dbReference>
<name>A0A3M8QTH4_9PROT</name>
<evidence type="ECO:0000256" key="9">
    <source>
        <dbReference type="ARBA" id="ARBA00022884"/>
    </source>
</evidence>
<dbReference type="InterPro" id="IPR045864">
    <property type="entry name" value="aa-tRNA-synth_II/BPL/LPL"/>
</dbReference>
<dbReference type="SMART" id="SM00863">
    <property type="entry name" value="tRNA_SAD"/>
    <property type="match status" value="1"/>
</dbReference>
<dbReference type="InterPro" id="IPR004095">
    <property type="entry name" value="TGS"/>
</dbReference>
<dbReference type="FunFam" id="3.30.930.10:FF:000002">
    <property type="entry name" value="Threonine--tRNA ligase"/>
    <property type="match status" value="1"/>
</dbReference>
<evidence type="ECO:0000256" key="6">
    <source>
        <dbReference type="ARBA" id="ARBA00022741"/>
    </source>
</evidence>
<evidence type="ECO:0000256" key="8">
    <source>
        <dbReference type="ARBA" id="ARBA00022840"/>
    </source>
</evidence>
<dbReference type="FunFam" id="3.30.980.10:FF:000005">
    <property type="entry name" value="Threonyl-tRNA synthetase, mitochondrial"/>
    <property type="match status" value="1"/>
</dbReference>
<dbReference type="EMBL" id="RIZI01000189">
    <property type="protein sequence ID" value="RNF58792.1"/>
    <property type="molecule type" value="Genomic_DNA"/>
</dbReference>
<dbReference type="CDD" id="cd00860">
    <property type="entry name" value="ThrRS_anticodon"/>
    <property type="match status" value="1"/>
</dbReference>
<dbReference type="EC" id="6.1.1.3" evidence="13"/>
<dbReference type="Pfam" id="PF02824">
    <property type="entry name" value="TGS"/>
    <property type="match status" value="1"/>
</dbReference>
<organism evidence="16">
    <name type="scientific">Acidithiobacillus sulfuriphilus</name>
    <dbReference type="NCBI Taxonomy" id="1867749"/>
    <lineage>
        <taxon>Bacteria</taxon>
        <taxon>Pseudomonadati</taxon>
        <taxon>Pseudomonadota</taxon>
        <taxon>Acidithiobacillia</taxon>
        <taxon>Acidithiobacillales</taxon>
        <taxon>Acidithiobacillaceae</taxon>
        <taxon>Acidithiobacillus</taxon>
    </lineage>
</organism>
<keyword evidence="5 13" id="KW-0479">Metal-binding</keyword>
<dbReference type="GO" id="GO:0005737">
    <property type="term" value="C:cytoplasm"/>
    <property type="evidence" value="ECO:0007669"/>
    <property type="project" value="UniProtKB-SubCell"/>
</dbReference>
<evidence type="ECO:0000256" key="13">
    <source>
        <dbReference type="HAMAP-Rule" id="MF_00184"/>
    </source>
</evidence>
<feature type="binding site" evidence="13">
    <location>
        <position position="512"/>
    </location>
    <ligand>
        <name>Zn(2+)</name>
        <dbReference type="ChEBI" id="CHEBI:29105"/>
        <note>catalytic</note>
    </ligand>
</feature>
<comment type="subcellular location">
    <subcellularLocation>
        <location evidence="13">Cytoplasm</location>
    </subcellularLocation>
</comment>
<proteinExistence type="inferred from homology"/>
<evidence type="ECO:0000256" key="12">
    <source>
        <dbReference type="ARBA" id="ARBA00049515"/>
    </source>
</evidence>
<keyword evidence="11 13" id="KW-0030">Aminoacyl-tRNA synthetase</keyword>
<evidence type="ECO:0000259" key="15">
    <source>
        <dbReference type="PROSITE" id="PS51880"/>
    </source>
</evidence>
<dbReference type="OrthoDB" id="5287277at2"/>
<evidence type="ECO:0000256" key="7">
    <source>
        <dbReference type="ARBA" id="ARBA00022833"/>
    </source>
</evidence>
<dbReference type="Gene3D" id="3.30.980.10">
    <property type="entry name" value="Threonyl-trna Synthetase, Chain A, domain 2"/>
    <property type="match status" value="1"/>
</dbReference>
<dbReference type="HAMAP" id="MF_00184">
    <property type="entry name" value="Thr_tRNA_synth"/>
    <property type="match status" value="1"/>
</dbReference>
<keyword evidence="8 13" id="KW-0067">ATP-binding</keyword>
<keyword evidence="10 13" id="KW-0648">Protein biosynthesis</keyword>
<dbReference type="PRINTS" id="PR01047">
    <property type="entry name" value="TRNASYNTHTHR"/>
</dbReference>
<dbReference type="InterPro" id="IPR047246">
    <property type="entry name" value="ThrRS_anticodon"/>
</dbReference>
<dbReference type="InterPro" id="IPR002314">
    <property type="entry name" value="aa-tRNA-synt_IIb"/>
</dbReference>
<evidence type="ECO:0000256" key="4">
    <source>
        <dbReference type="ARBA" id="ARBA00022598"/>
    </source>
</evidence>
<keyword evidence="6 13" id="KW-0547">Nucleotide-binding</keyword>
<keyword evidence="4 13" id="KW-0436">Ligase</keyword>
<dbReference type="InterPro" id="IPR002320">
    <property type="entry name" value="Thr-tRNA-ligase_IIa"/>
</dbReference>
<evidence type="ECO:0000256" key="5">
    <source>
        <dbReference type="ARBA" id="ARBA00022723"/>
    </source>
</evidence>
<feature type="binding site" evidence="13">
    <location>
        <position position="335"/>
    </location>
    <ligand>
        <name>Zn(2+)</name>
        <dbReference type="ChEBI" id="CHEBI:29105"/>
        <note>catalytic</note>
    </ligand>
</feature>
<dbReference type="GO" id="GO:0004829">
    <property type="term" value="F:threonine-tRNA ligase activity"/>
    <property type="evidence" value="ECO:0007669"/>
    <property type="project" value="UniProtKB-UniRule"/>
</dbReference>
<dbReference type="Gene3D" id="3.10.20.30">
    <property type="match status" value="1"/>
</dbReference>
<dbReference type="CDD" id="cd01667">
    <property type="entry name" value="TGS_ThrRS"/>
    <property type="match status" value="1"/>
</dbReference>
<dbReference type="InterPro" id="IPR033728">
    <property type="entry name" value="ThrRS_core"/>
</dbReference>
<dbReference type="GO" id="GO:0000049">
    <property type="term" value="F:tRNA binding"/>
    <property type="evidence" value="ECO:0007669"/>
    <property type="project" value="UniProtKB-KW"/>
</dbReference>
<gene>
    <name evidence="13 16" type="primary">thrS</name>
    <name evidence="16" type="ORF">EC580_12375</name>
</gene>
<evidence type="ECO:0000313" key="16">
    <source>
        <dbReference type="EMBL" id="RNF58792.1"/>
    </source>
</evidence>
<dbReference type="FunFam" id="3.10.20.30:FF:000005">
    <property type="entry name" value="Threonine--tRNA ligase"/>
    <property type="match status" value="1"/>
</dbReference>
<dbReference type="SUPFAM" id="SSF55186">
    <property type="entry name" value="ThrRS/AlaRS common domain"/>
    <property type="match status" value="1"/>
</dbReference>
<dbReference type="FunFam" id="3.30.54.20:FF:000002">
    <property type="entry name" value="Threonine--tRNA ligase"/>
    <property type="match status" value="1"/>
</dbReference>
<dbReference type="Pfam" id="PF00587">
    <property type="entry name" value="tRNA-synt_2b"/>
    <property type="match status" value="1"/>
</dbReference>
<dbReference type="GO" id="GO:0006435">
    <property type="term" value="P:threonyl-tRNA aminoacylation"/>
    <property type="evidence" value="ECO:0007669"/>
    <property type="project" value="UniProtKB-UniRule"/>
</dbReference>
<dbReference type="SUPFAM" id="SSF52954">
    <property type="entry name" value="Class II aaRS ABD-related"/>
    <property type="match status" value="1"/>
</dbReference>
<accession>A0A3M8QTH4</accession>
<dbReference type="RefSeq" id="WP_123105500.1">
    <property type="nucleotide sequence ID" value="NZ_CP127527.1"/>
</dbReference>
<dbReference type="InterPro" id="IPR012947">
    <property type="entry name" value="tRNA_SAD"/>
</dbReference>
<dbReference type="PANTHER" id="PTHR11451:SF44">
    <property type="entry name" value="THREONINE--TRNA LIGASE, CHLOROPLASTIC_MITOCHONDRIAL 2"/>
    <property type="match status" value="1"/>
</dbReference>
<dbReference type="Pfam" id="PF03129">
    <property type="entry name" value="HGTP_anticodon"/>
    <property type="match status" value="1"/>
</dbReference>
<evidence type="ECO:0000256" key="1">
    <source>
        <dbReference type="ARBA" id="ARBA00008226"/>
    </source>
</evidence>
<dbReference type="Gene3D" id="3.30.54.20">
    <property type="match status" value="1"/>
</dbReference>
<dbReference type="PANTHER" id="PTHR11451">
    <property type="entry name" value="THREONINE-TRNA LIGASE"/>
    <property type="match status" value="1"/>
</dbReference>
<evidence type="ECO:0000256" key="2">
    <source>
        <dbReference type="ARBA" id="ARBA00022490"/>
    </source>
</evidence>
<dbReference type="InterPro" id="IPR018163">
    <property type="entry name" value="Thr/Ala-tRNA-synth_IIc_edit"/>
</dbReference>
<comment type="caution">
    <text evidence="16">The sequence shown here is derived from an EMBL/GenBank/DDBJ whole genome shotgun (WGS) entry which is preliminary data.</text>
</comment>
<dbReference type="FunFam" id="3.40.50.800:FF:000001">
    <property type="entry name" value="Threonine--tRNA ligase"/>
    <property type="match status" value="1"/>
</dbReference>
<protein>
    <recommendedName>
        <fullName evidence="13">Threonine--tRNA ligase</fullName>
        <ecNumber evidence="13">6.1.1.3</ecNumber>
    </recommendedName>
    <alternativeName>
        <fullName evidence="13">Threonyl-tRNA synthetase</fullName>
        <shortName evidence="13">ThrRS</shortName>
    </alternativeName>
</protein>
<dbReference type="InterPro" id="IPR036621">
    <property type="entry name" value="Anticodon-bd_dom_sf"/>
</dbReference>
<dbReference type="Pfam" id="PF07973">
    <property type="entry name" value="tRNA_SAD"/>
    <property type="match status" value="1"/>
</dbReference>
<keyword evidence="9 13" id="KW-0694">RNA-binding</keyword>
<dbReference type="AlphaFoldDB" id="A0A3M8QTH4"/>